<keyword evidence="1" id="KW-0614">Plasmid</keyword>
<dbReference type="Proteomes" id="UP000269847">
    <property type="component" value="Plasmid p.1"/>
</dbReference>
<sequence length="61" mass="6935">MINPDQTDVYKFDVTVPKEMDISVVNKQNNGMTWVSYHELGMQNCVACGEDEGNTIKRNII</sequence>
<protein>
    <submittedName>
        <fullName evidence="1">Uncharacterized protein</fullName>
    </submittedName>
</protein>
<dbReference type="EMBL" id="CP032614">
    <property type="protein sequence ID" value="AYF85449.1"/>
    <property type="molecule type" value="Genomic_DNA"/>
</dbReference>
<reference evidence="1 2" key="1">
    <citation type="submission" date="2018-09" db="EMBL/GenBank/DDBJ databases">
        <title>Complete genome of Bacillus thuringiensis strain QZL38.</title>
        <authorList>
            <person name="Song F."/>
        </authorList>
    </citation>
    <scope>NUCLEOTIDE SEQUENCE [LARGE SCALE GENOMIC DNA]</scope>
    <source>
        <strain evidence="1 2">QZL38</strain>
        <plasmid evidence="1 2">p.1</plasmid>
    </source>
</reference>
<evidence type="ECO:0000313" key="2">
    <source>
        <dbReference type="Proteomes" id="UP000269847"/>
    </source>
</evidence>
<dbReference type="Gene3D" id="2.60.120.380">
    <property type="match status" value="1"/>
</dbReference>
<accession>A0A9W3VHI2</accession>
<geneLocation type="plasmid" evidence="1 2">
    <name>p.1</name>
</geneLocation>
<organism evidence="1 2">
    <name type="scientific">Bacillus thuringiensis</name>
    <dbReference type="NCBI Taxonomy" id="1428"/>
    <lineage>
        <taxon>Bacteria</taxon>
        <taxon>Bacillati</taxon>
        <taxon>Bacillota</taxon>
        <taxon>Bacilli</taxon>
        <taxon>Bacillales</taxon>
        <taxon>Bacillaceae</taxon>
        <taxon>Bacillus</taxon>
        <taxon>Bacillus cereus group</taxon>
    </lineage>
</organism>
<name>A0A9W3VHI2_BACTU</name>
<dbReference type="AlphaFoldDB" id="A0A9W3VHI2"/>
<dbReference type="SUPFAM" id="SSF89260">
    <property type="entry name" value="Collagen-binding domain"/>
    <property type="match status" value="1"/>
</dbReference>
<evidence type="ECO:0000313" key="1">
    <source>
        <dbReference type="EMBL" id="AYF85449.1"/>
    </source>
</evidence>
<proteinExistence type="predicted"/>
<gene>
    <name evidence="1" type="ORF">D7J84_31330</name>
</gene>